<comment type="caution">
    <text evidence="2">The sequence shown here is derived from an EMBL/GenBank/DDBJ whole genome shotgun (WGS) entry which is preliminary data.</text>
</comment>
<evidence type="ECO:0000256" key="1">
    <source>
        <dbReference type="SAM" id="MobiDB-lite"/>
    </source>
</evidence>
<feature type="region of interest" description="Disordered" evidence="1">
    <location>
        <begin position="59"/>
        <end position="86"/>
    </location>
</feature>
<accession>A0AAV4PKD0</accession>
<protein>
    <submittedName>
        <fullName evidence="2">Uncharacterized protein</fullName>
    </submittedName>
</protein>
<reference evidence="2 3" key="1">
    <citation type="submission" date="2021-06" db="EMBL/GenBank/DDBJ databases">
        <title>Caerostris extrusa draft genome.</title>
        <authorList>
            <person name="Kono N."/>
            <person name="Arakawa K."/>
        </authorList>
    </citation>
    <scope>NUCLEOTIDE SEQUENCE [LARGE SCALE GENOMIC DNA]</scope>
</reference>
<name>A0AAV4PKD0_CAEEX</name>
<evidence type="ECO:0000313" key="3">
    <source>
        <dbReference type="Proteomes" id="UP001054945"/>
    </source>
</evidence>
<keyword evidence="3" id="KW-1185">Reference proteome</keyword>
<gene>
    <name evidence="2" type="ORF">CEXT_420631</name>
</gene>
<dbReference type="Proteomes" id="UP001054945">
    <property type="component" value="Unassembled WGS sequence"/>
</dbReference>
<dbReference type="EMBL" id="BPLR01004855">
    <property type="protein sequence ID" value="GIX98072.1"/>
    <property type="molecule type" value="Genomic_DNA"/>
</dbReference>
<proteinExistence type="predicted"/>
<organism evidence="2 3">
    <name type="scientific">Caerostris extrusa</name>
    <name type="common">Bark spider</name>
    <name type="synonym">Caerostris bankana</name>
    <dbReference type="NCBI Taxonomy" id="172846"/>
    <lineage>
        <taxon>Eukaryota</taxon>
        <taxon>Metazoa</taxon>
        <taxon>Ecdysozoa</taxon>
        <taxon>Arthropoda</taxon>
        <taxon>Chelicerata</taxon>
        <taxon>Arachnida</taxon>
        <taxon>Araneae</taxon>
        <taxon>Araneomorphae</taxon>
        <taxon>Entelegynae</taxon>
        <taxon>Araneoidea</taxon>
        <taxon>Araneidae</taxon>
        <taxon>Caerostris</taxon>
    </lineage>
</organism>
<sequence>MSFVSIKSSTSIHDFQSSNSNKIATGINGTLVNNTTAKFENDESKLNYVKKDSSLFIRKSTTRKSSKSSSHKEFEDENQQKANQYKFNEKSTITKTTFVEEQKQAIRIYRNMEKIATTHIK</sequence>
<dbReference type="AlphaFoldDB" id="A0AAV4PKD0"/>
<evidence type="ECO:0000313" key="2">
    <source>
        <dbReference type="EMBL" id="GIX98072.1"/>
    </source>
</evidence>